<comment type="subcellular location">
    <subcellularLocation>
        <location evidence="2">Cell membrane</location>
        <topology evidence="2">Multi-pass membrane protein</topology>
    </subcellularLocation>
</comment>
<dbReference type="SUPFAM" id="SSF55073">
    <property type="entry name" value="Nucleotide cyclase"/>
    <property type="match status" value="1"/>
</dbReference>
<dbReference type="eggNOG" id="COG5000">
    <property type="taxonomic scope" value="Bacteria"/>
</dbReference>
<reference evidence="12 13" key="1">
    <citation type="journal article" date="2012" name="J. Bacteriol.">
        <title>Genome Sequence of Idiomarina xiamenensis Type Strain 10-D-4.</title>
        <authorList>
            <person name="Lai Q."/>
            <person name="Wang L."/>
            <person name="Wang W."/>
            <person name="Shao Z."/>
        </authorList>
    </citation>
    <scope>NUCLEOTIDE SEQUENCE [LARGE SCALE GENOMIC DNA]</scope>
    <source>
        <strain evidence="12 13">10-D-4</strain>
    </source>
</reference>
<dbReference type="InterPro" id="IPR000014">
    <property type="entry name" value="PAS"/>
</dbReference>
<dbReference type="SUPFAM" id="SSF55785">
    <property type="entry name" value="PYP-like sensor domain (PAS domain)"/>
    <property type="match status" value="1"/>
</dbReference>
<dbReference type="SMART" id="SM00091">
    <property type="entry name" value="PAS"/>
    <property type="match status" value="1"/>
</dbReference>
<evidence type="ECO:0000256" key="2">
    <source>
        <dbReference type="ARBA" id="ARBA00004651"/>
    </source>
</evidence>
<dbReference type="AlphaFoldDB" id="K2KJU2"/>
<proteinExistence type="predicted"/>
<dbReference type="Pfam" id="PF08448">
    <property type="entry name" value="PAS_4"/>
    <property type="match status" value="1"/>
</dbReference>
<dbReference type="SMART" id="SM00267">
    <property type="entry name" value="GGDEF"/>
    <property type="match status" value="1"/>
</dbReference>
<accession>K2KJU2</accession>
<dbReference type="PROSITE" id="PS50887">
    <property type="entry name" value="GGDEF"/>
    <property type="match status" value="1"/>
</dbReference>
<evidence type="ECO:0000256" key="7">
    <source>
        <dbReference type="ARBA" id="ARBA00023136"/>
    </source>
</evidence>
<dbReference type="NCBIfam" id="TIGR00254">
    <property type="entry name" value="GGDEF"/>
    <property type="match status" value="1"/>
</dbReference>
<dbReference type="InterPro" id="IPR033479">
    <property type="entry name" value="dCache_1"/>
</dbReference>
<keyword evidence="5 9" id="KW-0812">Transmembrane</keyword>
<dbReference type="CDD" id="cd18774">
    <property type="entry name" value="PDC2_HK_sensor"/>
    <property type="match status" value="1"/>
</dbReference>
<feature type="transmembrane region" description="Helical" evidence="9">
    <location>
        <begin position="290"/>
        <end position="309"/>
    </location>
</feature>
<evidence type="ECO:0000313" key="12">
    <source>
        <dbReference type="EMBL" id="EKE86962.1"/>
    </source>
</evidence>
<dbReference type="FunFam" id="3.30.70.270:FF:000001">
    <property type="entry name" value="Diguanylate cyclase domain protein"/>
    <property type="match status" value="1"/>
</dbReference>
<evidence type="ECO:0000256" key="5">
    <source>
        <dbReference type="ARBA" id="ARBA00022692"/>
    </source>
</evidence>
<gene>
    <name evidence="12" type="ORF">A10D4_01932</name>
</gene>
<evidence type="ECO:0000256" key="4">
    <source>
        <dbReference type="ARBA" id="ARBA00022475"/>
    </source>
</evidence>
<dbReference type="PATRIC" id="fig|740709.3.peg.389"/>
<dbReference type="NCBIfam" id="TIGR00229">
    <property type="entry name" value="sensory_box"/>
    <property type="match status" value="1"/>
</dbReference>
<dbReference type="GO" id="GO:0043709">
    <property type="term" value="P:cell adhesion involved in single-species biofilm formation"/>
    <property type="evidence" value="ECO:0007669"/>
    <property type="project" value="TreeGrafter"/>
</dbReference>
<comment type="cofactor">
    <cofactor evidence="1">
        <name>Mg(2+)</name>
        <dbReference type="ChEBI" id="CHEBI:18420"/>
    </cofactor>
</comment>
<dbReference type="RefSeq" id="WP_008487381.1">
    <property type="nucleotide sequence ID" value="NZ_AMRG01000002.1"/>
</dbReference>
<dbReference type="PROSITE" id="PS50112">
    <property type="entry name" value="PAS"/>
    <property type="match status" value="1"/>
</dbReference>
<organism evidence="12 13">
    <name type="scientific">Idiomarina xiamenensis 10-D-4</name>
    <dbReference type="NCBI Taxonomy" id="740709"/>
    <lineage>
        <taxon>Bacteria</taxon>
        <taxon>Pseudomonadati</taxon>
        <taxon>Pseudomonadota</taxon>
        <taxon>Gammaproteobacteria</taxon>
        <taxon>Alteromonadales</taxon>
        <taxon>Idiomarinaceae</taxon>
        <taxon>Idiomarina</taxon>
    </lineage>
</organism>
<feature type="domain" description="PAS" evidence="10">
    <location>
        <begin position="364"/>
        <end position="404"/>
    </location>
</feature>
<dbReference type="SMART" id="SM00086">
    <property type="entry name" value="PAC"/>
    <property type="match status" value="1"/>
</dbReference>
<dbReference type="Gene3D" id="3.30.70.270">
    <property type="match status" value="1"/>
</dbReference>
<dbReference type="InterPro" id="IPR013656">
    <property type="entry name" value="PAS_4"/>
</dbReference>
<dbReference type="PANTHER" id="PTHR45138:SF9">
    <property type="entry name" value="DIGUANYLATE CYCLASE DGCM-RELATED"/>
    <property type="match status" value="1"/>
</dbReference>
<dbReference type="PANTHER" id="PTHR45138">
    <property type="entry name" value="REGULATORY COMPONENTS OF SENSORY TRANSDUCTION SYSTEM"/>
    <property type="match status" value="1"/>
</dbReference>
<dbReference type="CDD" id="cd00130">
    <property type="entry name" value="PAS"/>
    <property type="match status" value="1"/>
</dbReference>
<dbReference type="eggNOG" id="COG3706">
    <property type="taxonomic scope" value="Bacteria"/>
</dbReference>
<evidence type="ECO:0000259" key="11">
    <source>
        <dbReference type="PROSITE" id="PS50887"/>
    </source>
</evidence>
<dbReference type="InterPro" id="IPR000160">
    <property type="entry name" value="GGDEF_dom"/>
</dbReference>
<keyword evidence="4" id="KW-1003">Cell membrane</keyword>
<keyword evidence="6 9" id="KW-1133">Transmembrane helix</keyword>
<feature type="domain" description="GGDEF" evidence="11">
    <location>
        <begin position="520"/>
        <end position="652"/>
    </location>
</feature>
<evidence type="ECO:0000256" key="9">
    <source>
        <dbReference type="SAM" id="Phobius"/>
    </source>
</evidence>
<keyword evidence="13" id="KW-1185">Reference proteome</keyword>
<dbReference type="InterPro" id="IPR035965">
    <property type="entry name" value="PAS-like_dom_sf"/>
</dbReference>
<dbReference type="InterPro" id="IPR029787">
    <property type="entry name" value="Nucleotide_cyclase"/>
</dbReference>
<dbReference type="Pfam" id="PF02743">
    <property type="entry name" value="dCache_1"/>
    <property type="match status" value="1"/>
</dbReference>
<sequence length="654" mass="74391">MFKFRFRRTLTAQLFWSVFFSICVAITVLIVSAYQLQRQLANEVAGQQLTESTKRIADSIRFMLDTRKEAIRQWSFRHTHTEYGQPLLRDESGLRVLFDNLLVVGADGIIKDEWPDLGIRRGYDVSERGYYREALRSQSVVISEPFFVSNGNLPDIPMINLSHAVRDETGKLLGVVVAGFDLQNNHLLKRIREASVGEAGYVALFSGDNNIIAHPDPQLLMKHVTESDFFQYLKQARQGWNGTVERLNYKQVETLQSFAQLPGYSWVAVSVLPSSEAQENAQLYGKLQTLLFVVVGAVLLLLIAFIVQLQLRKLSLLARDIGRVQSGQRSQISLSGYQDLDRVIDSFNQQLRENQNSHRQLVARQGYLTTILEASNVGMWVADEQGKAEFVNSAATRITGWPSDFFEQGRWLQQIPETYREQLQRHWQQVFKYGRYFSFDHPYEKPNGDWVWVNCQGYPVVRDGELLGSLATIVDISERYEREKALETAANNDPLTGLLNRRGYEEAISLCYRACTKENQTSSLLAIDLDFFKAINDNQGHEMGDRVLRAIGQIIKAQIREQDIAARIGGDEFVVVLCHCNVQQAIPIAEQIRAEIDALELEQSPYVSALTSSIGVAEFQANEYINDWLRRADKASYQAKSEGRNRVVVADNEQ</sequence>
<dbReference type="Gene3D" id="3.30.450.20">
    <property type="entry name" value="PAS domain"/>
    <property type="match status" value="2"/>
</dbReference>
<dbReference type="STRING" id="740709.A10D4_01932"/>
<dbReference type="GO" id="GO:1902201">
    <property type="term" value="P:negative regulation of bacterial-type flagellum-dependent cell motility"/>
    <property type="evidence" value="ECO:0007669"/>
    <property type="project" value="TreeGrafter"/>
</dbReference>
<protein>
    <recommendedName>
        <fullName evidence="3">diguanylate cyclase</fullName>
        <ecNumber evidence="3">2.7.7.65</ecNumber>
    </recommendedName>
</protein>
<dbReference type="GO" id="GO:0005886">
    <property type="term" value="C:plasma membrane"/>
    <property type="evidence" value="ECO:0007669"/>
    <property type="project" value="UniProtKB-SubCell"/>
</dbReference>
<dbReference type="EC" id="2.7.7.65" evidence="3"/>
<dbReference type="InterPro" id="IPR050469">
    <property type="entry name" value="Diguanylate_Cyclase"/>
</dbReference>
<evidence type="ECO:0000256" key="3">
    <source>
        <dbReference type="ARBA" id="ARBA00012528"/>
    </source>
</evidence>
<dbReference type="InterPro" id="IPR043128">
    <property type="entry name" value="Rev_trsase/Diguanyl_cyclase"/>
</dbReference>
<evidence type="ECO:0000259" key="10">
    <source>
        <dbReference type="PROSITE" id="PS50112"/>
    </source>
</evidence>
<evidence type="ECO:0000256" key="6">
    <source>
        <dbReference type="ARBA" id="ARBA00022989"/>
    </source>
</evidence>
<dbReference type="GO" id="GO:0052621">
    <property type="term" value="F:diguanylate cyclase activity"/>
    <property type="evidence" value="ECO:0007669"/>
    <property type="project" value="UniProtKB-EC"/>
</dbReference>
<dbReference type="Proteomes" id="UP000014115">
    <property type="component" value="Unassembled WGS sequence"/>
</dbReference>
<dbReference type="CDD" id="cd01949">
    <property type="entry name" value="GGDEF"/>
    <property type="match status" value="1"/>
</dbReference>
<comment type="catalytic activity">
    <reaction evidence="8">
        <text>2 GTP = 3',3'-c-di-GMP + 2 diphosphate</text>
        <dbReference type="Rhea" id="RHEA:24898"/>
        <dbReference type="ChEBI" id="CHEBI:33019"/>
        <dbReference type="ChEBI" id="CHEBI:37565"/>
        <dbReference type="ChEBI" id="CHEBI:58805"/>
        <dbReference type="EC" id="2.7.7.65"/>
    </reaction>
</comment>
<dbReference type="InterPro" id="IPR001610">
    <property type="entry name" value="PAC"/>
</dbReference>
<dbReference type="CDD" id="cd12914">
    <property type="entry name" value="PDC1_DGC_like"/>
    <property type="match status" value="1"/>
</dbReference>
<dbReference type="Pfam" id="PF00990">
    <property type="entry name" value="GGDEF"/>
    <property type="match status" value="1"/>
</dbReference>
<evidence type="ECO:0000256" key="1">
    <source>
        <dbReference type="ARBA" id="ARBA00001946"/>
    </source>
</evidence>
<evidence type="ECO:0000313" key="13">
    <source>
        <dbReference type="Proteomes" id="UP000014115"/>
    </source>
</evidence>
<dbReference type="EMBL" id="AMRG01000002">
    <property type="protein sequence ID" value="EKE86962.1"/>
    <property type="molecule type" value="Genomic_DNA"/>
</dbReference>
<dbReference type="OrthoDB" id="5800589at2"/>
<comment type="caution">
    <text evidence="12">The sequence shown here is derived from an EMBL/GenBank/DDBJ whole genome shotgun (WGS) entry which is preliminary data.</text>
</comment>
<evidence type="ECO:0000256" key="8">
    <source>
        <dbReference type="ARBA" id="ARBA00034247"/>
    </source>
</evidence>
<keyword evidence="7 9" id="KW-0472">Membrane</keyword>
<name>K2KJU2_9GAMM</name>